<dbReference type="CDD" id="cd09274">
    <property type="entry name" value="RNase_HI_RT_Ty3"/>
    <property type="match status" value="1"/>
</dbReference>
<keyword evidence="2" id="KW-0548">Nucleotidyltransferase</keyword>
<gene>
    <name evidence="8" type="ORF">F2P81_021807</name>
</gene>
<comment type="caution">
    <text evidence="8">The sequence shown here is derived from an EMBL/GenBank/DDBJ whole genome shotgun (WGS) entry which is preliminary data.</text>
</comment>
<evidence type="ECO:0000256" key="1">
    <source>
        <dbReference type="ARBA" id="ARBA00022679"/>
    </source>
</evidence>
<dbReference type="PANTHER" id="PTHR37984">
    <property type="entry name" value="PROTEIN CBG26694"/>
    <property type="match status" value="1"/>
</dbReference>
<dbReference type="InterPro" id="IPR050951">
    <property type="entry name" value="Retrovirus_Pol_polyprotein"/>
</dbReference>
<evidence type="ECO:0000313" key="9">
    <source>
        <dbReference type="Proteomes" id="UP000438429"/>
    </source>
</evidence>
<organism evidence="8 9">
    <name type="scientific">Scophthalmus maximus</name>
    <name type="common">Turbot</name>
    <name type="synonym">Psetta maxima</name>
    <dbReference type="NCBI Taxonomy" id="52904"/>
    <lineage>
        <taxon>Eukaryota</taxon>
        <taxon>Metazoa</taxon>
        <taxon>Chordata</taxon>
        <taxon>Craniata</taxon>
        <taxon>Vertebrata</taxon>
        <taxon>Euteleostomi</taxon>
        <taxon>Actinopterygii</taxon>
        <taxon>Neopterygii</taxon>
        <taxon>Teleostei</taxon>
        <taxon>Neoteleostei</taxon>
        <taxon>Acanthomorphata</taxon>
        <taxon>Carangaria</taxon>
        <taxon>Pleuronectiformes</taxon>
        <taxon>Pleuronectoidei</taxon>
        <taxon>Scophthalmidae</taxon>
        <taxon>Scophthalmus</taxon>
    </lineage>
</organism>
<protein>
    <recommendedName>
        <fullName evidence="7">Reverse transcriptase RNase H-like domain-containing protein</fullName>
    </recommendedName>
</protein>
<reference evidence="8 9" key="1">
    <citation type="submission" date="2019-06" db="EMBL/GenBank/DDBJ databases">
        <title>Draft genomes of female and male turbot (Scophthalmus maximus).</title>
        <authorList>
            <person name="Xu H."/>
            <person name="Xu X.-W."/>
            <person name="Shao C."/>
            <person name="Chen S."/>
        </authorList>
    </citation>
    <scope>NUCLEOTIDE SEQUENCE [LARGE SCALE GENOMIC DNA]</scope>
    <source>
        <strain evidence="8">Ysfricsl-2016a</strain>
        <tissue evidence="8">Blood</tissue>
    </source>
</reference>
<sequence length="184" mass="20800">MMLDTMLDASNVGIGAFLSQVQQGEERELAYGSPKLSKTEENYCTTLRELLTVAEFTTHFRQYLLGRPFTVSTDHSSLGWLTRMKEPEGQLARWLERLGKYNFEIIHRPGNLHSNADSHHETMPAVLSCKLPDPSLYPVNVSHQAVQCELYSNISQLDHLARKCCIRSGVMVSLISLHSNHECP</sequence>
<dbReference type="AlphaFoldDB" id="A0A6A4RQK4"/>
<proteinExistence type="predicted"/>
<keyword evidence="5" id="KW-0378">Hydrolase</keyword>
<evidence type="ECO:0000256" key="6">
    <source>
        <dbReference type="ARBA" id="ARBA00022918"/>
    </source>
</evidence>
<evidence type="ECO:0000256" key="2">
    <source>
        <dbReference type="ARBA" id="ARBA00022695"/>
    </source>
</evidence>
<evidence type="ECO:0000313" key="8">
    <source>
        <dbReference type="EMBL" id="KAF0024926.1"/>
    </source>
</evidence>
<keyword evidence="3" id="KW-0540">Nuclease</keyword>
<evidence type="ECO:0000256" key="3">
    <source>
        <dbReference type="ARBA" id="ARBA00022722"/>
    </source>
</evidence>
<dbReference type="GO" id="GO:0016787">
    <property type="term" value="F:hydrolase activity"/>
    <property type="evidence" value="ECO:0007669"/>
    <property type="project" value="UniProtKB-KW"/>
</dbReference>
<evidence type="ECO:0000256" key="4">
    <source>
        <dbReference type="ARBA" id="ARBA00022759"/>
    </source>
</evidence>
<dbReference type="PANTHER" id="PTHR37984:SF5">
    <property type="entry name" value="PROTEIN NYNRIN-LIKE"/>
    <property type="match status" value="1"/>
</dbReference>
<dbReference type="GO" id="GO:0003964">
    <property type="term" value="F:RNA-directed DNA polymerase activity"/>
    <property type="evidence" value="ECO:0007669"/>
    <property type="project" value="UniProtKB-KW"/>
</dbReference>
<dbReference type="SUPFAM" id="SSF56672">
    <property type="entry name" value="DNA/RNA polymerases"/>
    <property type="match status" value="1"/>
</dbReference>
<dbReference type="InterPro" id="IPR043502">
    <property type="entry name" value="DNA/RNA_pol_sf"/>
</dbReference>
<dbReference type="Gene3D" id="3.10.20.370">
    <property type="match status" value="1"/>
</dbReference>
<dbReference type="GO" id="GO:0004519">
    <property type="term" value="F:endonuclease activity"/>
    <property type="evidence" value="ECO:0007669"/>
    <property type="project" value="UniProtKB-KW"/>
</dbReference>
<keyword evidence="1" id="KW-0808">Transferase</keyword>
<dbReference type="Proteomes" id="UP000438429">
    <property type="component" value="Unassembled WGS sequence"/>
</dbReference>
<evidence type="ECO:0000259" key="7">
    <source>
        <dbReference type="Pfam" id="PF17917"/>
    </source>
</evidence>
<dbReference type="FunFam" id="3.10.20.370:FF:000001">
    <property type="entry name" value="Retrovirus-related Pol polyprotein from transposon 17.6-like protein"/>
    <property type="match status" value="1"/>
</dbReference>
<dbReference type="InterPro" id="IPR041373">
    <property type="entry name" value="RT_RNaseH"/>
</dbReference>
<accession>A0A6A4RQK4</accession>
<evidence type="ECO:0000256" key="5">
    <source>
        <dbReference type="ARBA" id="ARBA00022801"/>
    </source>
</evidence>
<dbReference type="Pfam" id="PF17917">
    <property type="entry name" value="RT_RNaseH"/>
    <property type="match status" value="1"/>
</dbReference>
<keyword evidence="4" id="KW-0255">Endonuclease</keyword>
<feature type="domain" description="Reverse transcriptase RNase H-like" evidence="7">
    <location>
        <begin position="7"/>
        <end position="101"/>
    </location>
</feature>
<name>A0A6A4RQK4_SCOMX</name>
<keyword evidence="6" id="KW-0695">RNA-directed DNA polymerase</keyword>
<dbReference type="EMBL" id="VEVO01000020">
    <property type="protein sequence ID" value="KAF0024926.1"/>
    <property type="molecule type" value="Genomic_DNA"/>
</dbReference>